<keyword evidence="3" id="KW-1185">Reference proteome</keyword>
<sequence length="171" mass="18241">MAKKLKEMAAADQHAIVDAVVGSAQQIWQAGLGAFARAQQEGSELFDKLVRDGVDLHELTQKLAGDRVSGVAERVGRQASGSWDRIEKLFEERVARAMRALGVPSHDELDALRRELAELKAAFAAAPPPKPARRSAAAKPAPAAKATPKPALKAPARAAAKRQPKAAARHH</sequence>
<organism evidence="2 3">
    <name type="scientific">Massilia jejuensis</name>
    <dbReference type="NCBI Taxonomy" id="648894"/>
    <lineage>
        <taxon>Bacteria</taxon>
        <taxon>Pseudomonadati</taxon>
        <taxon>Pseudomonadota</taxon>
        <taxon>Betaproteobacteria</taxon>
        <taxon>Burkholderiales</taxon>
        <taxon>Oxalobacteraceae</taxon>
        <taxon>Telluria group</taxon>
        <taxon>Massilia</taxon>
    </lineage>
</organism>
<comment type="caution">
    <text evidence="2">The sequence shown here is derived from an EMBL/GenBank/DDBJ whole genome shotgun (WGS) entry which is preliminary data.</text>
</comment>
<evidence type="ECO:0000256" key="1">
    <source>
        <dbReference type="SAM" id="MobiDB-lite"/>
    </source>
</evidence>
<dbReference type="RefSeq" id="WP_379721106.1">
    <property type="nucleotide sequence ID" value="NZ_JBHSMS010000036.1"/>
</dbReference>
<proteinExistence type="predicted"/>
<feature type="compositionally biased region" description="Basic residues" evidence="1">
    <location>
        <begin position="159"/>
        <end position="171"/>
    </location>
</feature>
<evidence type="ECO:0000313" key="2">
    <source>
        <dbReference type="EMBL" id="MFC5511792.1"/>
    </source>
</evidence>
<feature type="compositionally biased region" description="Low complexity" evidence="1">
    <location>
        <begin position="134"/>
        <end position="158"/>
    </location>
</feature>
<evidence type="ECO:0000313" key="3">
    <source>
        <dbReference type="Proteomes" id="UP001596031"/>
    </source>
</evidence>
<dbReference type="InterPro" id="IPR008769">
    <property type="entry name" value="PhaF_PhaI"/>
</dbReference>
<feature type="region of interest" description="Disordered" evidence="1">
    <location>
        <begin position="124"/>
        <end position="171"/>
    </location>
</feature>
<protein>
    <submittedName>
        <fullName evidence="2">Phasin family protein</fullName>
    </submittedName>
</protein>
<dbReference type="Proteomes" id="UP001596031">
    <property type="component" value="Unassembled WGS sequence"/>
</dbReference>
<reference evidence="3" key="1">
    <citation type="journal article" date="2019" name="Int. J. Syst. Evol. Microbiol.">
        <title>The Global Catalogue of Microorganisms (GCM) 10K type strain sequencing project: providing services to taxonomists for standard genome sequencing and annotation.</title>
        <authorList>
            <consortium name="The Broad Institute Genomics Platform"/>
            <consortium name="The Broad Institute Genome Sequencing Center for Infectious Disease"/>
            <person name="Wu L."/>
            <person name="Ma J."/>
        </authorList>
    </citation>
    <scope>NUCLEOTIDE SEQUENCE [LARGE SCALE GENOMIC DNA]</scope>
    <source>
        <strain evidence="3">CCUG 38813</strain>
    </source>
</reference>
<dbReference type="PANTHER" id="PTHR38664:SF1">
    <property type="entry name" value="SLR0058 PROTEIN"/>
    <property type="match status" value="1"/>
</dbReference>
<dbReference type="Pfam" id="PF05597">
    <property type="entry name" value="Phasin"/>
    <property type="match status" value="1"/>
</dbReference>
<accession>A0ABW0PJI8</accession>
<dbReference type="EMBL" id="JBHSMS010000036">
    <property type="protein sequence ID" value="MFC5511792.1"/>
    <property type="molecule type" value="Genomic_DNA"/>
</dbReference>
<gene>
    <name evidence="2" type="ORF">ACFPOU_11735</name>
</gene>
<name>A0ABW0PJI8_9BURK</name>
<dbReference type="PANTHER" id="PTHR38664">
    <property type="entry name" value="SLR0058 PROTEIN"/>
    <property type="match status" value="1"/>
</dbReference>